<name>A0A1D1YKB5_9ARAE</name>
<feature type="region of interest" description="Disordered" evidence="1">
    <location>
        <begin position="1"/>
        <end position="99"/>
    </location>
</feature>
<evidence type="ECO:0000313" key="2">
    <source>
        <dbReference type="EMBL" id="JAT50287.1"/>
    </source>
</evidence>
<proteinExistence type="predicted"/>
<evidence type="ECO:0000256" key="1">
    <source>
        <dbReference type="SAM" id="MobiDB-lite"/>
    </source>
</evidence>
<feature type="compositionally biased region" description="Pro residues" evidence="1">
    <location>
        <begin position="45"/>
        <end position="70"/>
    </location>
</feature>
<feature type="non-terminal residue" evidence="3">
    <location>
        <position position="1"/>
    </location>
</feature>
<sequence>LLLRKNIPPMAYSAATSSPLQFLPSPTLPQPRRPHRLPAVACAPATPPDPPLPGFDPQPQPYEAATPPPALGLEPRRRRSAITRERRPGTAVQRPEPPNLQIGWKRTKEISHEKPKGWAIADFLGKLESLIGRGQYGSADLLAKVGGIVAERAREEADVLAEGGEVEERKVTELDRVLKLMEMDLQMVRAAVREETRKERVETARARCRQAILVAMSF</sequence>
<accession>A0A1D1YKB5</accession>
<dbReference type="PANTHER" id="PTHR36719">
    <property type="entry name" value="OS01G0676200 PROTEIN"/>
    <property type="match status" value="1"/>
</dbReference>
<protein>
    <submittedName>
        <fullName evidence="3">Uncharacterized protein</fullName>
    </submittedName>
</protein>
<reference evidence="3" key="1">
    <citation type="submission" date="2015-07" db="EMBL/GenBank/DDBJ databases">
        <title>Transcriptome Assembly of Anthurium amnicola.</title>
        <authorList>
            <person name="Suzuki J."/>
        </authorList>
    </citation>
    <scope>NUCLEOTIDE SEQUENCE</scope>
</reference>
<organism evidence="3">
    <name type="scientific">Anthurium amnicola</name>
    <dbReference type="NCBI Taxonomy" id="1678845"/>
    <lineage>
        <taxon>Eukaryota</taxon>
        <taxon>Viridiplantae</taxon>
        <taxon>Streptophyta</taxon>
        <taxon>Embryophyta</taxon>
        <taxon>Tracheophyta</taxon>
        <taxon>Spermatophyta</taxon>
        <taxon>Magnoliopsida</taxon>
        <taxon>Liliopsida</taxon>
        <taxon>Araceae</taxon>
        <taxon>Pothoideae</taxon>
        <taxon>Potheae</taxon>
        <taxon>Anthurium</taxon>
    </lineage>
</organism>
<dbReference type="InterPro" id="IPR053351">
    <property type="entry name" value="Chloroplast_NDH_Assembly"/>
</dbReference>
<dbReference type="AlphaFoldDB" id="A0A1D1YKB5"/>
<dbReference type="EMBL" id="GDJX01017649">
    <property type="protein sequence ID" value="JAT50287.1"/>
    <property type="molecule type" value="Transcribed_RNA"/>
</dbReference>
<gene>
    <name evidence="3" type="ORF">g.115771</name>
    <name evidence="2" type="ORF">g.115779</name>
</gene>
<evidence type="ECO:0000313" key="3">
    <source>
        <dbReference type="EMBL" id="JAT55078.1"/>
    </source>
</evidence>
<dbReference type="PANTHER" id="PTHR36719:SF1">
    <property type="entry name" value="PROTEIN CHLORORESPIRATORY REDUCTION 41, CHLOROPLASTIC"/>
    <property type="match status" value="1"/>
</dbReference>
<dbReference type="EMBL" id="GDJX01012858">
    <property type="protein sequence ID" value="JAT55078.1"/>
    <property type="molecule type" value="Transcribed_RNA"/>
</dbReference>